<protein>
    <submittedName>
        <fullName evidence="2">Uncharacterized protein</fullName>
    </submittedName>
</protein>
<sequence length="112" mass="11988">MSDSIPKAPGPEPSDDRARNDALRDAAHSDDVDGVSGREQRAADTSYSPSSEREMDASQTKQRDDDDLREDGIDPSKVIAAPGTGGADDAGDVEPEPGDLHLPWQSEEDRRG</sequence>
<dbReference type="EMBL" id="JAHEWX010000018">
    <property type="protein sequence ID" value="MBT1542771.1"/>
    <property type="molecule type" value="Genomic_DNA"/>
</dbReference>
<feature type="compositionally biased region" description="Basic and acidic residues" evidence="1">
    <location>
        <begin position="51"/>
        <end position="74"/>
    </location>
</feature>
<reference evidence="2" key="1">
    <citation type="submission" date="2021-05" db="EMBL/GenBank/DDBJ databases">
        <title>Whole genome sequence of Curtobacterium flaccumfaciens pv. flaccumfaciens strain CFBP 3417.</title>
        <authorList>
            <person name="Osdaghi E."/>
            <person name="Taghouti G."/>
            <person name="Portier P."/>
            <person name="Fazliarab A."/>
            <person name="Taghavi S.M."/>
            <person name="Briand M."/>
            <person name="Le-Saux M."/>
            <person name="Jacques M.-A."/>
        </authorList>
    </citation>
    <scope>NUCLEOTIDE SEQUENCE</scope>
    <source>
        <strain evidence="2">CFBP 3417</strain>
    </source>
</reference>
<proteinExistence type="predicted"/>
<evidence type="ECO:0000313" key="3">
    <source>
        <dbReference type="Proteomes" id="UP000709437"/>
    </source>
</evidence>
<evidence type="ECO:0000313" key="2">
    <source>
        <dbReference type="EMBL" id="MBT1542771.1"/>
    </source>
</evidence>
<organism evidence="2 3">
    <name type="scientific">Curtobacterium flaccumfaciens pv. flaccumfaciens</name>
    <dbReference type="NCBI Taxonomy" id="138532"/>
    <lineage>
        <taxon>Bacteria</taxon>
        <taxon>Bacillati</taxon>
        <taxon>Actinomycetota</taxon>
        <taxon>Actinomycetes</taxon>
        <taxon>Micrococcales</taxon>
        <taxon>Microbacteriaceae</taxon>
        <taxon>Curtobacterium</taxon>
    </lineage>
</organism>
<dbReference type="Proteomes" id="UP000709437">
    <property type="component" value="Unassembled WGS sequence"/>
</dbReference>
<gene>
    <name evidence="2" type="ORF">KK103_13455</name>
</gene>
<name>A0A9Q2W4R2_9MICO</name>
<accession>A0A9Q2W4R2</accession>
<feature type="region of interest" description="Disordered" evidence="1">
    <location>
        <begin position="1"/>
        <end position="112"/>
    </location>
</feature>
<comment type="caution">
    <text evidence="2">The sequence shown here is derived from an EMBL/GenBank/DDBJ whole genome shotgun (WGS) entry which is preliminary data.</text>
</comment>
<dbReference type="AlphaFoldDB" id="A0A9Q2W4R2"/>
<feature type="compositionally biased region" description="Basic and acidic residues" evidence="1">
    <location>
        <begin position="14"/>
        <end position="42"/>
    </location>
</feature>
<evidence type="ECO:0000256" key="1">
    <source>
        <dbReference type="SAM" id="MobiDB-lite"/>
    </source>
</evidence>
<dbReference type="RefSeq" id="WP_017886901.1">
    <property type="nucleotide sequence ID" value="NZ_JAHEWX010000018.1"/>
</dbReference>